<evidence type="ECO:0000313" key="1">
    <source>
        <dbReference type="EMBL" id="KAF2608880.1"/>
    </source>
</evidence>
<dbReference type="EMBL" id="QGKW02000276">
    <property type="protein sequence ID" value="KAF2608880.1"/>
    <property type="molecule type" value="Genomic_DNA"/>
</dbReference>
<gene>
    <name evidence="1" type="ORF">F2Q68_00045997</name>
</gene>
<name>A0A8S9LLI5_BRACR</name>
<comment type="caution">
    <text evidence="1">The sequence shown here is derived from an EMBL/GenBank/DDBJ whole genome shotgun (WGS) entry which is preliminary data.</text>
</comment>
<dbReference type="AlphaFoldDB" id="A0A8S9LLI5"/>
<dbReference type="Proteomes" id="UP000712281">
    <property type="component" value="Unassembled WGS sequence"/>
</dbReference>
<evidence type="ECO:0000313" key="2">
    <source>
        <dbReference type="Proteomes" id="UP000712281"/>
    </source>
</evidence>
<reference evidence="1" key="1">
    <citation type="submission" date="2019-12" db="EMBL/GenBank/DDBJ databases">
        <title>Genome sequencing and annotation of Brassica cretica.</title>
        <authorList>
            <person name="Studholme D.J."/>
            <person name="Sarris P.F."/>
        </authorList>
    </citation>
    <scope>NUCLEOTIDE SEQUENCE</scope>
    <source>
        <strain evidence="1">PFS-001/15</strain>
        <tissue evidence="1">Leaf</tissue>
    </source>
</reference>
<sequence length="97" mass="11574">MLPPRIQGLLLRHEEVVVAYDRAAIRLKGHNAQTNFLTLPPPPSSRERWLSIYKRFTAAIRGTRAFVLRRLFFDSTSKRKQSIRRTWRGNQSIWWQR</sequence>
<evidence type="ECO:0008006" key="3">
    <source>
        <dbReference type="Google" id="ProtNLM"/>
    </source>
</evidence>
<accession>A0A8S9LLI5</accession>
<organism evidence="1 2">
    <name type="scientific">Brassica cretica</name>
    <name type="common">Mustard</name>
    <dbReference type="NCBI Taxonomy" id="69181"/>
    <lineage>
        <taxon>Eukaryota</taxon>
        <taxon>Viridiplantae</taxon>
        <taxon>Streptophyta</taxon>
        <taxon>Embryophyta</taxon>
        <taxon>Tracheophyta</taxon>
        <taxon>Spermatophyta</taxon>
        <taxon>Magnoliopsida</taxon>
        <taxon>eudicotyledons</taxon>
        <taxon>Gunneridae</taxon>
        <taxon>Pentapetalae</taxon>
        <taxon>rosids</taxon>
        <taxon>malvids</taxon>
        <taxon>Brassicales</taxon>
        <taxon>Brassicaceae</taxon>
        <taxon>Brassiceae</taxon>
        <taxon>Brassica</taxon>
    </lineage>
</organism>
<proteinExistence type="predicted"/>
<protein>
    <recommendedName>
        <fullName evidence="3">AP2/ERF domain-containing protein</fullName>
    </recommendedName>
</protein>